<evidence type="ECO:0000256" key="2">
    <source>
        <dbReference type="SAM" id="Coils"/>
    </source>
</evidence>
<dbReference type="AlphaFoldDB" id="A0A1I7WXE9"/>
<dbReference type="SUPFAM" id="SSF75553">
    <property type="entry name" value="Smc hinge domain"/>
    <property type="match status" value="1"/>
</dbReference>
<keyword evidence="1 2" id="KW-0175">Coiled coil</keyword>
<dbReference type="GO" id="GO:0051276">
    <property type="term" value="P:chromosome organization"/>
    <property type="evidence" value="ECO:0007669"/>
    <property type="project" value="InterPro"/>
</dbReference>
<dbReference type="Proteomes" id="UP000095283">
    <property type="component" value="Unplaced"/>
</dbReference>
<dbReference type="GO" id="GO:0005694">
    <property type="term" value="C:chromosome"/>
    <property type="evidence" value="ECO:0007669"/>
    <property type="project" value="InterPro"/>
</dbReference>
<accession>A0A1I7WXE9</accession>
<dbReference type="GO" id="GO:0005524">
    <property type="term" value="F:ATP binding"/>
    <property type="evidence" value="ECO:0007669"/>
    <property type="project" value="InterPro"/>
</dbReference>
<dbReference type="PANTHER" id="PTHR43977">
    <property type="entry name" value="STRUCTURAL MAINTENANCE OF CHROMOSOMES PROTEIN 3"/>
    <property type="match status" value="1"/>
</dbReference>
<dbReference type="InterPro" id="IPR027417">
    <property type="entry name" value="P-loop_NTPase"/>
</dbReference>
<organism evidence="3 4">
    <name type="scientific">Heterorhabditis bacteriophora</name>
    <name type="common">Entomopathogenic nematode worm</name>
    <dbReference type="NCBI Taxonomy" id="37862"/>
    <lineage>
        <taxon>Eukaryota</taxon>
        <taxon>Metazoa</taxon>
        <taxon>Ecdysozoa</taxon>
        <taxon>Nematoda</taxon>
        <taxon>Chromadorea</taxon>
        <taxon>Rhabditida</taxon>
        <taxon>Rhabditina</taxon>
        <taxon>Rhabditomorpha</taxon>
        <taxon>Strongyloidea</taxon>
        <taxon>Heterorhabditidae</taxon>
        <taxon>Heterorhabditis</taxon>
    </lineage>
</organism>
<evidence type="ECO:0000256" key="1">
    <source>
        <dbReference type="ARBA" id="ARBA00023054"/>
    </source>
</evidence>
<dbReference type="Gene3D" id="3.40.50.300">
    <property type="entry name" value="P-loop containing nucleotide triphosphate hydrolases"/>
    <property type="match status" value="1"/>
</dbReference>
<sequence length="211" mass="25003">MYIKRIEIDGFKSYAQKQVVDKFDEQFNAITGEYNYHNLYSFLNTDLIINNQKLSKLFYICGYSATRTQLSEITTEVKKAEMKQKQLQPALVRKQKELENLTKQNTSESRELQQREHEVNRCEVELAKLGFDEEREIQMRDELQKHRDHYHQLQVKVNSLHQRHARIDFVYRDPKPTFDRSSVKGTLATLFRVKDTKYALALEIAAGAYYN</sequence>
<protein>
    <submittedName>
        <fullName evidence="4">Mobilization protein</fullName>
    </submittedName>
</protein>
<evidence type="ECO:0000313" key="3">
    <source>
        <dbReference type="Proteomes" id="UP000095283"/>
    </source>
</evidence>
<keyword evidence="3" id="KW-1185">Reference proteome</keyword>
<dbReference type="Gene3D" id="1.20.920.20">
    <property type="match status" value="1"/>
</dbReference>
<name>A0A1I7WXE9_HETBA</name>
<proteinExistence type="predicted"/>
<dbReference type="WBParaSite" id="Hba_09837">
    <property type="protein sequence ID" value="Hba_09837"/>
    <property type="gene ID" value="Hba_09837"/>
</dbReference>
<dbReference type="InterPro" id="IPR036277">
    <property type="entry name" value="SMC_hinge_sf"/>
</dbReference>
<reference evidence="4" key="1">
    <citation type="submission" date="2016-11" db="UniProtKB">
        <authorList>
            <consortium name="WormBaseParasite"/>
        </authorList>
    </citation>
    <scope>IDENTIFICATION</scope>
</reference>
<feature type="coiled-coil region" evidence="2">
    <location>
        <begin position="91"/>
        <end position="118"/>
    </location>
</feature>
<evidence type="ECO:0000313" key="4">
    <source>
        <dbReference type="WBParaSite" id="Hba_09837"/>
    </source>
</evidence>